<dbReference type="Pfam" id="PF21039">
    <property type="entry name" value="CEP104_ZnF"/>
    <property type="match status" value="1"/>
</dbReference>
<dbReference type="PANTHER" id="PTHR13371">
    <property type="entry name" value="GLYCINE-, GLUTAMATE-, THIENYLCYCLOHEXYLPIPERIDINE-BINDING PROTEIN"/>
    <property type="match status" value="1"/>
</dbReference>
<protein>
    <recommendedName>
        <fullName evidence="1">Centrosomal protein CEP104 Zn finger domain-containing protein</fullName>
    </recommendedName>
</protein>
<accession>A0A5J4WCF9</accession>
<evidence type="ECO:0000313" key="2">
    <source>
        <dbReference type="EMBL" id="KAA6392627.1"/>
    </source>
</evidence>
<gene>
    <name evidence="2" type="ORF">EZS28_011851</name>
</gene>
<sequence length="267" mass="30925">MFLRSDGTSITGYHLTKNSGMTQLFSFIIIPAIQSEIPKTQERKVLLLYDIINELMNEVLNTDYEVDNDKGDIKSLMTANNKSDIVESIINLEFILGYAFAVLQSTFPETKSAALDLMKLLTKLIPDKSQVRIDDNEEVDSEDQDWTFCEYCGQENSNWNMKAVYAHWEYVCPMLLQYNLCSGIVRIDYLIAHRLDECSFRHLWRECQRCKKPDLQIIGSKDETWLKHLTFPPYCAGNMRTREWMSVLNQQGMDTLTSLMKKATKAK</sequence>
<dbReference type="EMBL" id="SNRW01002482">
    <property type="protein sequence ID" value="KAA6392627.1"/>
    <property type="molecule type" value="Genomic_DNA"/>
</dbReference>
<dbReference type="Proteomes" id="UP000324800">
    <property type="component" value="Unassembled WGS sequence"/>
</dbReference>
<dbReference type="OrthoDB" id="66599at2759"/>
<organism evidence="2 3">
    <name type="scientific">Streblomastix strix</name>
    <dbReference type="NCBI Taxonomy" id="222440"/>
    <lineage>
        <taxon>Eukaryota</taxon>
        <taxon>Metamonada</taxon>
        <taxon>Preaxostyla</taxon>
        <taxon>Oxymonadida</taxon>
        <taxon>Streblomastigidae</taxon>
        <taxon>Streblomastix</taxon>
    </lineage>
</organism>
<dbReference type="PANTHER" id="PTHR13371:SF0">
    <property type="entry name" value="CENTROSOMAL PROTEIN OF 104 KDA"/>
    <property type="match status" value="1"/>
</dbReference>
<dbReference type="GO" id="GO:0005929">
    <property type="term" value="C:cilium"/>
    <property type="evidence" value="ECO:0007669"/>
    <property type="project" value="TreeGrafter"/>
</dbReference>
<evidence type="ECO:0000313" key="3">
    <source>
        <dbReference type="Proteomes" id="UP000324800"/>
    </source>
</evidence>
<dbReference type="InterPro" id="IPR052607">
    <property type="entry name" value="CEP104-like"/>
</dbReference>
<evidence type="ECO:0000259" key="1">
    <source>
        <dbReference type="Pfam" id="PF21039"/>
    </source>
</evidence>
<reference evidence="2 3" key="1">
    <citation type="submission" date="2019-03" db="EMBL/GenBank/DDBJ databases">
        <title>Single cell metagenomics reveals metabolic interactions within the superorganism composed of flagellate Streblomastix strix and complex community of Bacteroidetes bacteria on its surface.</title>
        <authorList>
            <person name="Treitli S.C."/>
            <person name="Kolisko M."/>
            <person name="Husnik F."/>
            <person name="Keeling P."/>
            <person name="Hampl V."/>
        </authorList>
    </citation>
    <scope>NUCLEOTIDE SEQUENCE [LARGE SCALE GENOMIC DNA]</scope>
    <source>
        <strain evidence="2">ST1C</strain>
    </source>
</reference>
<dbReference type="InterPro" id="IPR048738">
    <property type="entry name" value="CEP104_Znf"/>
</dbReference>
<feature type="domain" description="Centrosomal protein CEP104 Zn finger" evidence="1">
    <location>
        <begin position="149"/>
        <end position="213"/>
    </location>
</feature>
<dbReference type="AlphaFoldDB" id="A0A5J4WCF9"/>
<name>A0A5J4WCF9_9EUKA</name>
<comment type="caution">
    <text evidence="2">The sequence shown here is derived from an EMBL/GenBank/DDBJ whole genome shotgun (WGS) entry which is preliminary data.</text>
</comment>
<proteinExistence type="predicted"/>